<gene>
    <name evidence="2" type="ORF">EHQ30_01385</name>
</gene>
<dbReference type="InterPro" id="IPR032710">
    <property type="entry name" value="NTF2-like_dom_sf"/>
</dbReference>
<comment type="caution">
    <text evidence="2">The sequence shown here is derived from an EMBL/GenBank/DDBJ whole genome shotgun (WGS) entry which is preliminary data.</text>
</comment>
<name>A0A2M9Y0Z1_9LEPT</name>
<dbReference type="Pfam" id="PF12680">
    <property type="entry name" value="SnoaL_2"/>
    <property type="match status" value="1"/>
</dbReference>
<organism evidence="2 3">
    <name type="scientific">Leptospira brenneri</name>
    <dbReference type="NCBI Taxonomy" id="2023182"/>
    <lineage>
        <taxon>Bacteria</taxon>
        <taxon>Pseudomonadati</taxon>
        <taxon>Spirochaetota</taxon>
        <taxon>Spirochaetia</taxon>
        <taxon>Leptospirales</taxon>
        <taxon>Leptospiraceae</taxon>
        <taxon>Leptospira</taxon>
    </lineage>
</organism>
<dbReference type="Gene3D" id="3.10.450.50">
    <property type="match status" value="1"/>
</dbReference>
<evidence type="ECO:0000313" key="2">
    <source>
        <dbReference type="EMBL" id="TGK97120.1"/>
    </source>
</evidence>
<dbReference type="PANTHER" id="PTHR41252:SF1">
    <property type="entry name" value="BLR2505 PROTEIN"/>
    <property type="match status" value="1"/>
</dbReference>
<dbReference type="PANTHER" id="PTHR41252">
    <property type="entry name" value="BLR2505 PROTEIN"/>
    <property type="match status" value="1"/>
</dbReference>
<proteinExistence type="predicted"/>
<reference evidence="2" key="1">
    <citation type="journal article" date="2019" name="PLoS Negl. Trop. Dis.">
        <title>Revisiting the worldwide diversity of Leptospira species in the environment.</title>
        <authorList>
            <person name="Vincent A.T."/>
            <person name="Schiettekatte O."/>
            <person name="Bourhy P."/>
            <person name="Veyrier F.J."/>
            <person name="Picardeau M."/>
        </authorList>
    </citation>
    <scope>NUCLEOTIDE SEQUENCE [LARGE SCALE GENOMIC DNA]</scope>
    <source>
        <strain evidence="2">201800277</strain>
    </source>
</reference>
<keyword evidence="3" id="KW-1185">Reference proteome</keyword>
<protein>
    <submittedName>
        <fullName evidence="2">Polyketide cyclase</fullName>
    </submittedName>
</protein>
<feature type="domain" description="SnoaL-like" evidence="1">
    <location>
        <begin position="10"/>
        <end position="114"/>
    </location>
</feature>
<evidence type="ECO:0000259" key="1">
    <source>
        <dbReference type="Pfam" id="PF12680"/>
    </source>
</evidence>
<dbReference type="SUPFAM" id="SSF54427">
    <property type="entry name" value="NTF2-like"/>
    <property type="match status" value="1"/>
</dbReference>
<dbReference type="EMBL" id="RQFP01000001">
    <property type="protein sequence ID" value="TGK97120.1"/>
    <property type="molecule type" value="Genomic_DNA"/>
</dbReference>
<dbReference type="OrthoDB" id="6657864at2"/>
<sequence>MNLPANKKIVTDFFNHLNERNMKEAFALLDDDLHWWILGNIPVSGDYDLKKISFGFKMIFRAFENFQFTLKEMTAEEDRVSVVAESLGIRKSTGKQYNNHYHFLFTLQEGKIRKVKEFFDTVHALWVESPEELETEVNL</sequence>
<dbReference type="Proteomes" id="UP000297891">
    <property type="component" value="Unassembled WGS sequence"/>
</dbReference>
<dbReference type="InterPro" id="IPR037401">
    <property type="entry name" value="SnoaL-like"/>
</dbReference>
<evidence type="ECO:0000313" key="3">
    <source>
        <dbReference type="Proteomes" id="UP000297891"/>
    </source>
</evidence>
<dbReference type="AlphaFoldDB" id="A0A2M9Y0Z1"/>
<accession>A0A2M9Y0Z1</accession>